<reference evidence="1 2" key="1">
    <citation type="submission" date="2015-01" db="EMBL/GenBank/DDBJ databases">
        <title>Evolution of Trichinella species and genotypes.</title>
        <authorList>
            <person name="Korhonen P.K."/>
            <person name="Edoardo P."/>
            <person name="Giuseppe L.R."/>
            <person name="Gasser R.B."/>
        </authorList>
    </citation>
    <scope>NUCLEOTIDE SEQUENCE [LARGE SCALE GENOMIC DNA]</scope>
    <source>
        <strain evidence="1">ISS2496</strain>
    </source>
</reference>
<accession>A0A0V0USG4</accession>
<dbReference type="EMBL" id="JYDQ01006341">
    <property type="protein sequence ID" value="KRX54234.1"/>
    <property type="molecule type" value="Genomic_DNA"/>
</dbReference>
<comment type="caution">
    <text evidence="1">The sequence shown here is derived from an EMBL/GenBank/DDBJ whole genome shotgun (WGS) entry which is preliminary data.</text>
</comment>
<evidence type="ECO:0000313" key="2">
    <source>
        <dbReference type="Proteomes" id="UP000054783"/>
    </source>
</evidence>
<dbReference type="Proteomes" id="UP000054783">
    <property type="component" value="Unassembled WGS sequence"/>
</dbReference>
<keyword evidence="2" id="KW-1185">Reference proteome</keyword>
<dbReference type="AlphaFoldDB" id="A0A0V0USG4"/>
<name>A0A0V0USG4_9BILA</name>
<proteinExistence type="predicted"/>
<sequence>MRIAIIYLPHHRLSLTLFIKDKLWLLVRTDTP</sequence>
<organism evidence="1 2">
    <name type="scientific">Trichinella patagoniensis</name>
    <dbReference type="NCBI Taxonomy" id="990121"/>
    <lineage>
        <taxon>Eukaryota</taxon>
        <taxon>Metazoa</taxon>
        <taxon>Ecdysozoa</taxon>
        <taxon>Nematoda</taxon>
        <taxon>Enoplea</taxon>
        <taxon>Dorylaimia</taxon>
        <taxon>Trichinellida</taxon>
        <taxon>Trichinellidae</taxon>
        <taxon>Trichinella</taxon>
    </lineage>
</organism>
<protein>
    <submittedName>
        <fullName evidence="1">Uncharacterized protein</fullName>
    </submittedName>
</protein>
<gene>
    <name evidence="1" type="ORF">T12_16141</name>
</gene>
<evidence type="ECO:0000313" key="1">
    <source>
        <dbReference type="EMBL" id="KRX54234.1"/>
    </source>
</evidence>